<dbReference type="EMBL" id="LDAU01000105">
    <property type="protein sequence ID" value="KRX05617.1"/>
    <property type="molecule type" value="Genomic_DNA"/>
</dbReference>
<sequence length="115" mass="13594">MKLNIFILLLVSIIISFINCAPKQEKSFEGFFKQRQKECKLNQCKHLQEGFNEQCINSCISERCHDDTYKNTEMEVGETFKNQEKEFKNCVKKKHKDCKQLGTLDKCAWHRATKQ</sequence>
<feature type="signal peptide" evidence="1">
    <location>
        <begin position="1"/>
        <end position="20"/>
    </location>
</feature>
<proteinExistence type="predicted"/>
<evidence type="ECO:0000313" key="2">
    <source>
        <dbReference type="EMBL" id="KRX05617.1"/>
    </source>
</evidence>
<organism evidence="2 3">
    <name type="scientific">Pseudocohnilembus persalinus</name>
    <name type="common">Ciliate</name>
    <dbReference type="NCBI Taxonomy" id="266149"/>
    <lineage>
        <taxon>Eukaryota</taxon>
        <taxon>Sar</taxon>
        <taxon>Alveolata</taxon>
        <taxon>Ciliophora</taxon>
        <taxon>Intramacronucleata</taxon>
        <taxon>Oligohymenophorea</taxon>
        <taxon>Scuticociliatia</taxon>
        <taxon>Philasterida</taxon>
        <taxon>Pseudocohnilembidae</taxon>
        <taxon>Pseudocohnilembus</taxon>
    </lineage>
</organism>
<dbReference type="Proteomes" id="UP000054937">
    <property type="component" value="Unassembled WGS sequence"/>
</dbReference>
<dbReference type="InterPro" id="IPR031985">
    <property type="entry name" value="DUF4787"/>
</dbReference>
<comment type="caution">
    <text evidence="2">The sequence shown here is derived from an EMBL/GenBank/DDBJ whole genome shotgun (WGS) entry which is preliminary data.</text>
</comment>
<evidence type="ECO:0000313" key="3">
    <source>
        <dbReference type="Proteomes" id="UP000054937"/>
    </source>
</evidence>
<gene>
    <name evidence="2" type="ORF">PPERSA_09757</name>
</gene>
<dbReference type="InParanoid" id="A0A0V0QTU6"/>
<name>A0A0V0QTU6_PSEPJ</name>
<accession>A0A0V0QTU6</accession>
<dbReference type="OrthoDB" id="282262at2759"/>
<keyword evidence="3" id="KW-1185">Reference proteome</keyword>
<protein>
    <submittedName>
        <fullName evidence="2">Uncharacterized protein</fullName>
    </submittedName>
</protein>
<reference evidence="2 3" key="1">
    <citation type="journal article" date="2015" name="Sci. Rep.">
        <title>Genome of the facultative scuticociliatosis pathogen Pseudocohnilembus persalinus provides insight into its virulence through horizontal gene transfer.</title>
        <authorList>
            <person name="Xiong J."/>
            <person name="Wang G."/>
            <person name="Cheng J."/>
            <person name="Tian M."/>
            <person name="Pan X."/>
            <person name="Warren A."/>
            <person name="Jiang C."/>
            <person name="Yuan D."/>
            <person name="Miao W."/>
        </authorList>
    </citation>
    <scope>NUCLEOTIDE SEQUENCE [LARGE SCALE GENOMIC DNA]</scope>
    <source>
        <strain evidence="2">36N120E</strain>
    </source>
</reference>
<dbReference type="OMA" id="CENQQCL"/>
<keyword evidence="1" id="KW-0732">Signal</keyword>
<dbReference type="AlphaFoldDB" id="A0A0V0QTU6"/>
<evidence type="ECO:0000256" key="1">
    <source>
        <dbReference type="SAM" id="SignalP"/>
    </source>
</evidence>
<dbReference type="Pfam" id="PF16029">
    <property type="entry name" value="DUF4787"/>
    <property type="match status" value="1"/>
</dbReference>
<feature type="chain" id="PRO_5006867592" evidence="1">
    <location>
        <begin position="21"/>
        <end position="115"/>
    </location>
</feature>